<dbReference type="Proteomes" id="UP000011991">
    <property type="component" value="Unassembled WGS sequence"/>
</dbReference>
<feature type="compositionally biased region" description="Polar residues" evidence="1">
    <location>
        <begin position="94"/>
        <end position="104"/>
    </location>
</feature>
<reference evidence="2 3" key="1">
    <citation type="journal article" date="2013" name="Mar. Genomics">
        <title>Expression of sulfatases in Rhodopirellula baltica and the diversity of sulfatases in the genus Rhodopirellula.</title>
        <authorList>
            <person name="Wegner C.E."/>
            <person name="Richter-Heitmann T."/>
            <person name="Klindworth A."/>
            <person name="Klockow C."/>
            <person name="Richter M."/>
            <person name="Achstetter T."/>
            <person name="Glockner F.O."/>
            <person name="Harder J."/>
        </authorList>
    </citation>
    <scope>NUCLEOTIDE SEQUENCE [LARGE SCALE GENOMIC DNA]</scope>
    <source>
        <strain evidence="2 3">SM1</strain>
    </source>
</reference>
<sequence length="152" mass="16618">MSMTDLSAEPYVTRHLTDAQKERLSMLLESYMSGLENGLPPTIDELTSGSPELRQPLRYCVDGLQNLHRMAAGLDPGTGASSFAQSTTLSAPANYATRSVSPKKTASAARNRENHPSPHGRRLGDFYLHEQIGRGGMGVVYRATQRSLKRTV</sequence>
<keyword evidence="2" id="KW-0418">Kinase</keyword>
<dbReference type="InterPro" id="IPR011009">
    <property type="entry name" value="Kinase-like_dom_sf"/>
</dbReference>
<keyword evidence="2" id="KW-0723">Serine/threonine-protein kinase</keyword>
<feature type="region of interest" description="Disordered" evidence="1">
    <location>
        <begin position="94"/>
        <end position="123"/>
    </location>
</feature>
<feature type="compositionally biased region" description="Basic and acidic residues" evidence="1">
    <location>
        <begin position="110"/>
        <end position="123"/>
    </location>
</feature>
<comment type="caution">
    <text evidence="2">The sequence shown here is derived from an EMBL/GenBank/DDBJ whole genome shotgun (WGS) entry which is preliminary data.</text>
</comment>
<keyword evidence="3" id="KW-1185">Reference proteome</keyword>
<protein>
    <submittedName>
        <fullName evidence="2">Serine/threonine protein kinase</fullName>
    </submittedName>
</protein>
<dbReference type="SUPFAM" id="SSF56112">
    <property type="entry name" value="Protein kinase-like (PK-like)"/>
    <property type="match status" value="1"/>
</dbReference>
<dbReference type="EMBL" id="ANOG01000525">
    <property type="protein sequence ID" value="EMI19439.1"/>
    <property type="molecule type" value="Genomic_DNA"/>
</dbReference>
<proteinExistence type="predicted"/>
<dbReference type="GO" id="GO:0004674">
    <property type="term" value="F:protein serine/threonine kinase activity"/>
    <property type="evidence" value="ECO:0007669"/>
    <property type="project" value="UniProtKB-KW"/>
</dbReference>
<gene>
    <name evidence="2" type="ORF">RMSM_03627</name>
</gene>
<organism evidence="2 3">
    <name type="scientific">Rhodopirellula maiorica SM1</name>
    <dbReference type="NCBI Taxonomy" id="1265738"/>
    <lineage>
        <taxon>Bacteria</taxon>
        <taxon>Pseudomonadati</taxon>
        <taxon>Planctomycetota</taxon>
        <taxon>Planctomycetia</taxon>
        <taxon>Pirellulales</taxon>
        <taxon>Pirellulaceae</taxon>
        <taxon>Novipirellula</taxon>
    </lineage>
</organism>
<name>M5RZT8_9BACT</name>
<dbReference type="Gene3D" id="3.30.200.20">
    <property type="entry name" value="Phosphorylase Kinase, domain 1"/>
    <property type="match status" value="1"/>
</dbReference>
<dbReference type="AlphaFoldDB" id="M5RZT8"/>
<keyword evidence="2" id="KW-0808">Transferase</keyword>
<feature type="non-terminal residue" evidence="2">
    <location>
        <position position="152"/>
    </location>
</feature>
<evidence type="ECO:0000313" key="3">
    <source>
        <dbReference type="Proteomes" id="UP000011991"/>
    </source>
</evidence>
<evidence type="ECO:0000313" key="2">
    <source>
        <dbReference type="EMBL" id="EMI19439.1"/>
    </source>
</evidence>
<evidence type="ECO:0000256" key="1">
    <source>
        <dbReference type="SAM" id="MobiDB-lite"/>
    </source>
</evidence>
<accession>M5RZT8</accession>